<name>A0ABU8RJV8_9ACTN</name>
<comment type="caution">
    <text evidence="3">The sequence shown here is derived from an EMBL/GenBank/DDBJ whole genome shotgun (WGS) entry which is preliminary data.</text>
</comment>
<proteinExistence type="predicted"/>
<protein>
    <submittedName>
        <fullName evidence="3">DivIVA domain-containing protein</fullName>
    </submittedName>
</protein>
<feature type="coiled-coil region" evidence="1">
    <location>
        <begin position="84"/>
        <end position="111"/>
    </location>
</feature>
<dbReference type="InterPro" id="IPR019933">
    <property type="entry name" value="DivIVA_domain"/>
</dbReference>
<accession>A0ABU8RJV8</accession>
<evidence type="ECO:0000256" key="1">
    <source>
        <dbReference type="SAM" id="Coils"/>
    </source>
</evidence>
<keyword evidence="4" id="KW-1185">Reference proteome</keyword>
<dbReference type="Proteomes" id="UP001387100">
    <property type="component" value="Unassembled WGS sequence"/>
</dbReference>
<sequence>MDAFPRVGRLSRGYDAAQVDDFFAAARQAYERLGGRPPGEGDDVPGGGVRSSGVPAARAGSALDLTSEEVRSTCFDLHRHGYDVVAVDAALARLEDAVARHERELSVARRGRDAYLEDLAARARTVTGRLRRRRGERAARASGLHRGYHVGEVDDLCDRLRGYFDDGDALAVDEVRGAVFRARRGRRAYAEAPVDALLARAVEVMVTAPD</sequence>
<evidence type="ECO:0000256" key="2">
    <source>
        <dbReference type="SAM" id="MobiDB-lite"/>
    </source>
</evidence>
<dbReference type="RefSeq" id="WP_339574721.1">
    <property type="nucleotide sequence ID" value="NZ_JBBIAA010000007.1"/>
</dbReference>
<organism evidence="3 4">
    <name type="scientific">Pseudokineococcus basanitobsidens</name>
    <dbReference type="NCBI Taxonomy" id="1926649"/>
    <lineage>
        <taxon>Bacteria</taxon>
        <taxon>Bacillati</taxon>
        <taxon>Actinomycetota</taxon>
        <taxon>Actinomycetes</taxon>
        <taxon>Kineosporiales</taxon>
        <taxon>Kineosporiaceae</taxon>
        <taxon>Pseudokineococcus</taxon>
    </lineage>
</organism>
<evidence type="ECO:0000313" key="4">
    <source>
        <dbReference type="Proteomes" id="UP001387100"/>
    </source>
</evidence>
<feature type="region of interest" description="Disordered" evidence="2">
    <location>
        <begin position="33"/>
        <end position="55"/>
    </location>
</feature>
<gene>
    <name evidence="3" type="ORF">WDZ17_08520</name>
</gene>
<dbReference type="EMBL" id="JBBIAA010000007">
    <property type="protein sequence ID" value="MEJ5945336.1"/>
    <property type="molecule type" value="Genomic_DNA"/>
</dbReference>
<reference evidence="3 4" key="1">
    <citation type="journal article" date="2017" name="Int. J. Syst. Evol. Microbiol.">
        <title>Pseudokineococcus basanitobsidens sp. nov., isolated from volcanic rock.</title>
        <authorList>
            <person name="Lee D.W."/>
            <person name="Park M.Y."/>
            <person name="Kim J.J."/>
            <person name="Kim B.S."/>
        </authorList>
    </citation>
    <scope>NUCLEOTIDE SEQUENCE [LARGE SCALE GENOMIC DNA]</scope>
    <source>
        <strain evidence="3 4">DSM 103726</strain>
    </source>
</reference>
<keyword evidence="1" id="KW-0175">Coiled coil</keyword>
<dbReference type="NCBIfam" id="TIGR03544">
    <property type="entry name" value="DivI1A_domain"/>
    <property type="match status" value="1"/>
</dbReference>
<evidence type="ECO:0000313" key="3">
    <source>
        <dbReference type="EMBL" id="MEJ5945336.1"/>
    </source>
</evidence>